<dbReference type="Proteomes" id="UP000008544">
    <property type="component" value="Chromosome"/>
</dbReference>
<dbReference type="Pfam" id="PF06695">
    <property type="entry name" value="Sm_multidrug_ex"/>
    <property type="match status" value="1"/>
</dbReference>
<keyword evidence="3" id="KW-1185">Reference proteome</keyword>
<organism evidence="2 3">
    <name type="scientific">Desulforudis audaxviator (strain MP104C)</name>
    <dbReference type="NCBI Taxonomy" id="477974"/>
    <lineage>
        <taxon>Bacteria</taxon>
        <taxon>Bacillati</taxon>
        <taxon>Bacillota</taxon>
        <taxon>Clostridia</taxon>
        <taxon>Thermoanaerobacterales</taxon>
        <taxon>Candidatus Desulforudaceae</taxon>
        <taxon>Candidatus Desulforudis</taxon>
    </lineage>
</organism>
<feature type="transmembrane region" description="Helical" evidence="1">
    <location>
        <begin position="43"/>
        <end position="64"/>
    </location>
</feature>
<accession>B1I3T4</accession>
<feature type="transmembrane region" description="Helical" evidence="1">
    <location>
        <begin position="12"/>
        <end position="37"/>
    </location>
</feature>
<dbReference type="AlphaFoldDB" id="B1I3T4"/>
<evidence type="ECO:0000313" key="3">
    <source>
        <dbReference type="Proteomes" id="UP000008544"/>
    </source>
</evidence>
<keyword evidence="1" id="KW-0472">Membrane</keyword>
<dbReference type="STRING" id="477974.Daud_1124"/>
<feature type="transmembrane region" description="Helical" evidence="1">
    <location>
        <begin position="134"/>
        <end position="156"/>
    </location>
</feature>
<dbReference type="eggNOG" id="COG2426">
    <property type="taxonomic scope" value="Bacteria"/>
</dbReference>
<protein>
    <recommendedName>
        <fullName evidence="4">Small multi-drug export protein</fullName>
    </recommendedName>
</protein>
<evidence type="ECO:0008006" key="4">
    <source>
        <dbReference type="Google" id="ProtNLM"/>
    </source>
</evidence>
<keyword evidence="1" id="KW-0812">Transmembrane</keyword>
<proteinExistence type="predicted"/>
<keyword evidence="1" id="KW-1133">Transmembrane helix</keyword>
<reference evidence="3" key="1">
    <citation type="submission" date="2007-10" db="EMBL/GenBank/DDBJ databases">
        <title>Complete sequence of chromosome of Desulforudis audaxviator MP104C.</title>
        <authorList>
            <person name="Copeland A."/>
            <person name="Lucas S."/>
            <person name="Lapidus A."/>
            <person name="Barry K."/>
            <person name="Glavina del Rio T."/>
            <person name="Dalin E."/>
            <person name="Tice H."/>
            <person name="Bruce D."/>
            <person name="Pitluck S."/>
            <person name="Lowry S.R."/>
            <person name="Larimer F."/>
            <person name="Land M.L."/>
            <person name="Hauser L."/>
            <person name="Kyrpides N."/>
            <person name="Ivanova N.N."/>
            <person name="Richardson P."/>
        </authorList>
    </citation>
    <scope>NUCLEOTIDE SEQUENCE [LARGE SCALE GENOMIC DNA]</scope>
    <source>
        <strain evidence="3">MP104C</strain>
    </source>
</reference>
<dbReference type="EMBL" id="CP000860">
    <property type="protein sequence ID" value="ACA59635.1"/>
    <property type="molecule type" value="Genomic_DNA"/>
</dbReference>
<evidence type="ECO:0000256" key="1">
    <source>
        <dbReference type="SAM" id="Phobius"/>
    </source>
</evidence>
<sequence>MAPTDTMTSYLLKLAAVFGLGAAPWFEIIVAVPAGVVMGLTPAVATAAAVAGNVVSVAVLMAVLPRLRNWFSSTFLPRKRHKGEDGLSARYRRFQYLWNRYGVAGAGLGAPVVTGTHLAVVLCVILGASAGRTLAWTTIGILAWGGMLAVACQLGLESLQYLIPEWAMARLQP</sequence>
<dbReference type="OrthoDB" id="6400183at2"/>
<evidence type="ECO:0000313" key="2">
    <source>
        <dbReference type="EMBL" id="ACA59635.1"/>
    </source>
</evidence>
<reference evidence="2 3" key="2">
    <citation type="journal article" date="2008" name="Science">
        <title>Environmental genomics reveals a single-species ecosystem deep within Earth.</title>
        <authorList>
            <person name="Chivian D."/>
            <person name="Brodie E.L."/>
            <person name="Alm E.J."/>
            <person name="Culley D.E."/>
            <person name="Dehal P.S."/>
            <person name="Desantis T.Z."/>
            <person name="Gihring T.M."/>
            <person name="Lapidus A."/>
            <person name="Lin L.H."/>
            <person name="Lowry S.R."/>
            <person name="Moser D.P."/>
            <person name="Richardson P.M."/>
            <person name="Southam G."/>
            <person name="Wanger G."/>
            <person name="Pratt L.M."/>
            <person name="Andersen G.L."/>
            <person name="Hazen T.C."/>
            <person name="Brockman F.J."/>
            <person name="Arkin A.P."/>
            <person name="Onstott T.C."/>
        </authorList>
    </citation>
    <scope>NUCLEOTIDE SEQUENCE [LARGE SCALE GENOMIC DNA]</scope>
    <source>
        <strain evidence="2 3">MP104C</strain>
    </source>
</reference>
<dbReference type="RefSeq" id="WP_012302221.1">
    <property type="nucleotide sequence ID" value="NC_010424.1"/>
</dbReference>
<gene>
    <name evidence="2" type="ordered locus">Daud_1124</name>
</gene>
<feature type="transmembrane region" description="Helical" evidence="1">
    <location>
        <begin position="101"/>
        <end position="128"/>
    </location>
</feature>
<name>B1I3T4_DESAP</name>
<dbReference type="KEGG" id="dau:Daud_1124"/>
<dbReference type="HOGENOM" id="CLU_117037_0_0_9"/>
<dbReference type="InterPro" id="IPR009577">
    <property type="entry name" value="Sm_multidrug_ex"/>
</dbReference>